<evidence type="ECO:0000313" key="2">
    <source>
        <dbReference type="EMBL" id="KAK8870504.1"/>
    </source>
</evidence>
<feature type="domain" description="BTB" evidence="1">
    <location>
        <begin position="103"/>
        <end position="171"/>
    </location>
</feature>
<dbReference type="PANTHER" id="PTHR24413">
    <property type="entry name" value="SPECKLE-TYPE POZ PROTEIN"/>
    <property type="match status" value="1"/>
</dbReference>
<dbReference type="Proteomes" id="UP001470230">
    <property type="component" value="Unassembled WGS sequence"/>
</dbReference>
<comment type="caution">
    <text evidence="2">The sequence shown here is derived from an EMBL/GenBank/DDBJ whole genome shotgun (WGS) entry which is preliminary data.</text>
</comment>
<dbReference type="InterPro" id="IPR000210">
    <property type="entry name" value="BTB/POZ_dom"/>
</dbReference>
<evidence type="ECO:0000259" key="1">
    <source>
        <dbReference type="PROSITE" id="PS50097"/>
    </source>
</evidence>
<accession>A0ABR2IY93</accession>
<evidence type="ECO:0000313" key="3">
    <source>
        <dbReference type="Proteomes" id="UP001470230"/>
    </source>
</evidence>
<dbReference type="SUPFAM" id="SSF54695">
    <property type="entry name" value="POZ domain"/>
    <property type="match status" value="1"/>
</dbReference>
<dbReference type="Gene3D" id="3.30.710.10">
    <property type="entry name" value="Potassium Channel Kv1.1, Chain A"/>
    <property type="match status" value="1"/>
</dbReference>
<name>A0ABR2IY93_9EUKA</name>
<dbReference type="InterPro" id="IPR011333">
    <property type="entry name" value="SKP1/BTB/POZ_sf"/>
</dbReference>
<organism evidence="2 3">
    <name type="scientific">Tritrichomonas musculus</name>
    <dbReference type="NCBI Taxonomy" id="1915356"/>
    <lineage>
        <taxon>Eukaryota</taxon>
        <taxon>Metamonada</taxon>
        <taxon>Parabasalia</taxon>
        <taxon>Tritrichomonadida</taxon>
        <taxon>Tritrichomonadidae</taxon>
        <taxon>Tritrichomonas</taxon>
    </lineage>
</organism>
<keyword evidence="3" id="KW-1185">Reference proteome</keyword>
<sequence length="237" mass="27291">MSRPDNADVLVYSSDNHKFCLHSSILQIRWPLYKRDPNDAIRKLSKNEAVVITAIIEYIYGGLPAKDNMKRFFESVEVPFPSNNFLTQYKLDMHKLFSSHIGSDFTIESHGERFNVHKYILSIRSGYFSSLLSSKLFESRNGIYIDNISDSSVHMKQFLEYLYTGETKCVTIEDNLSLLSLCKEFSLYENYEGEADEYIMSNLLKSHGSQMNEIASRARSKNFEKLLNLIDACGTEI</sequence>
<reference evidence="2 3" key="1">
    <citation type="submission" date="2024-04" db="EMBL/GenBank/DDBJ databases">
        <title>Tritrichomonas musculus Genome.</title>
        <authorList>
            <person name="Alves-Ferreira E."/>
            <person name="Grigg M."/>
            <person name="Lorenzi H."/>
            <person name="Galac M."/>
        </authorList>
    </citation>
    <scope>NUCLEOTIDE SEQUENCE [LARGE SCALE GENOMIC DNA]</scope>
    <source>
        <strain evidence="2 3">EAF2021</strain>
    </source>
</reference>
<protein>
    <recommendedName>
        <fullName evidence="1">BTB domain-containing protein</fullName>
    </recommendedName>
</protein>
<dbReference type="Pfam" id="PF00651">
    <property type="entry name" value="BTB"/>
    <property type="match status" value="1"/>
</dbReference>
<dbReference type="SMART" id="SM00225">
    <property type="entry name" value="BTB"/>
    <property type="match status" value="1"/>
</dbReference>
<dbReference type="CDD" id="cd18186">
    <property type="entry name" value="BTB_POZ_ZBTB_KLHL-like"/>
    <property type="match status" value="1"/>
</dbReference>
<proteinExistence type="predicted"/>
<dbReference type="EMBL" id="JAPFFF010000014">
    <property type="protein sequence ID" value="KAK8870504.1"/>
    <property type="molecule type" value="Genomic_DNA"/>
</dbReference>
<dbReference type="PROSITE" id="PS50097">
    <property type="entry name" value="BTB"/>
    <property type="match status" value="1"/>
</dbReference>
<gene>
    <name evidence="2" type="ORF">M9Y10_008388</name>
</gene>